<name>A0A366XNM8_9BACI</name>
<dbReference type="PANTHER" id="PTHR31559">
    <property type="entry name" value="PYRIDOXAL 5'-PHOSPHATE SYNTHASE SUBUNIT SNO"/>
    <property type="match status" value="1"/>
</dbReference>
<feature type="active site" description="Nucleophile" evidence="10 11">
    <location>
        <position position="79"/>
    </location>
</feature>
<protein>
    <recommendedName>
        <fullName evidence="10">Pyridoxal 5'-phosphate synthase subunit PdxT</fullName>
        <ecNumber evidence="10">4.3.3.6</ecNumber>
    </recommendedName>
    <alternativeName>
        <fullName evidence="10">Pdx2</fullName>
    </alternativeName>
    <alternativeName>
        <fullName evidence="10">Pyridoxal 5'-phosphate synthase glutaminase subunit</fullName>
        <ecNumber evidence="10">3.5.1.2</ecNumber>
    </alternativeName>
</protein>
<dbReference type="EMBL" id="QOCW01000041">
    <property type="protein sequence ID" value="RBW67336.1"/>
    <property type="molecule type" value="Genomic_DNA"/>
</dbReference>
<dbReference type="EC" id="3.5.1.2" evidence="10"/>
<feature type="active site" description="Charge relay system" evidence="10 11">
    <location>
        <position position="172"/>
    </location>
</feature>
<dbReference type="UniPathway" id="UPA00245"/>
<keyword evidence="4 10" id="KW-0315">Glutamine amidotransferase</keyword>
<organism evidence="13 14">
    <name type="scientific">Bacillus taeanensis</name>
    <dbReference type="NCBI Taxonomy" id="273032"/>
    <lineage>
        <taxon>Bacteria</taxon>
        <taxon>Bacillati</taxon>
        <taxon>Bacillota</taxon>
        <taxon>Bacilli</taxon>
        <taxon>Bacillales</taxon>
        <taxon>Bacillaceae</taxon>
        <taxon>Bacillus</taxon>
    </lineage>
</organism>
<proteinExistence type="inferred from homology"/>
<feature type="binding site" evidence="10 12">
    <location>
        <begin position="134"/>
        <end position="135"/>
    </location>
    <ligand>
        <name>L-glutamine</name>
        <dbReference type="ChEBI" id="CHEBI:58359"/>
    </ligand>
</feature>
<evidence type="ECO:0000256" key="1">
    <source>
        <dbReference type="ARBA" id="ARBA00008345"/>
    </source>
</evidence>
<evidence type="ECO:0000256" key="10">
    <source>
        <dbReference type="HAMAP-Rule" id="MF_01615"/>
    </source>
</evidence>
<dbReference type="GO" id="GO:0005829">
    <property type="term" value="C:cytosol"/>
    <property type="evidence" value="ECO:0007669"/>
    <property type="project" value="TreeGrafter"/>
</dbReference>
<keyword evidence="2 10" id="KW-0378">Hydrolase</keyword>
<dbReference type="PROSITE" id="PS51130">
    <property type="entry name" value="PDXT_SNO_2"/>
    <property type="match status" value="1"/>
</dbReference>
<evidence type="ECO:0000256" key="2">
    <source>
        <dbReference type="ARBA" id="ARBA00022801"/>
    </source>
</evidence>
<dbReference type="Pfam" id="PF01174">
    <property type="entry name" value="SNO"/>
    <property type="match status" value="1"/>
</dbReference>
<keyword evidence="5 10" id="KW-0456">Lyase</keyword>
<dbReference type="RefSeq" id="WP_113808468.1">
    <property type="nucleotide sequence ID" value="NZ_QOCW01000041.1"/>
</dbReference>
<dbReference type="GO" id="GO:0004359">
    <property type="term" value="F:glutaminase activity"/>
    <property type="evidence" value="ECO:0007669"/>
    <property type="project" value="UniProtKB-UniRule"/>
</dbReference>
<comment type="caution">
    <text evidence="13">The sequence shown here is derived from an EMBL/GenBank/DDBJ whole genome shotgun (WGS) entry which is preliminary data.</text>
</comment>
<evidence type="ECO:0000256" key="11">
    <source>
        <dbReference type="PIRSR" id="PIRSR005639-1"/>
    </source>
</evidence>
<dbReference type="EC" id="4.3.3.6" evidence="10"/>
<dbReference type="Proteomes" id="UP000253314">
    <property type="component" value="Unassembled WGS sequence"/>
</dbReference>
<evidence type="ECO:0000313" key="14">
    <source>
        <dbReference type="Proteomes" id="UP000253314"/>
    </source>
</evidence>
<dbReference type="CDD" id="cd01749">
    <property type="entry name" value="GATase1_PB"/>
    <property type="match status" value="1"/>
</dbReference>
<dbReference type="InterPro" id="IPR029062">
    <property type="entry name" value="Class_I_gatase-like"/>
</dbReference>
<evidence type="ECO:0000256" key="3">
    <source>
        <dbReference type="ARBA" id="ARBA00022898"/>
    </source>
</evidence>
<dbReference type="GO" id="GO:1903600">
    <property type="term" value="C:glutaminase complex"/>
    <property type="evidence" value="ECO:0007669"/>
    <property type="project" value="TreeGrafter"/>
</dbReference>
<dbReference type="PROSITE" id="PS01236">
    <property type="entry name" value="PDXT_SNO_1"/>
    <property type="match status" value="1"/>
</dbReference>
<dbReference type="OrthoDB" id="9810320at2"/>
<dbReference type="GO" id="GO:0036381">
    <property type="term" value="F:pyridoxal 5'-phosphate synthase (glutamine hydrolysing) activity"/>
    <property type="evidence" value="ECO:0007669"/>
    <property type="project" value="UniProtKB-UniRule"/>
</dbReference>
<dbReference type="HAMAP" id="MF_01615">
    <property type="entry name" value="PdxT"/>
    <property type="match status" value="1"/>
</dbReference>
<dbReference type="PIRSF" id="PIRSF005639">
    <property type="entry name" value="Glut_amidoT_SNO"/>
    <property type="match status" value="1"/>
</dbReference>
<feature type="active site" description="Charge relay system" evidence="10 11">
    <location>
        <position position="170"/>
    </location>
</feature>
<dbReference type="GO" id="GO:0008614">
    <property type="term" value="P:pyridoxine metabolic process"/>
    <property type="evidence" value="ECO:0007669"/>
    <property type="project" value="TreeGrafter"/>
</dbReference>
<evidence type="ECO:0000256" key="4">
    <source>
        <dbReference type="ARBA" id="ARBA00022962"/>
    </source>
</evidence>
<evidence type="ECO:0000256" key="9">
    <source>
        <dbReference type="ARBA" id="ARBA00064749"/>
    </source>
</evidence>
<evidence type="ECO:0000256" key="6">
    <source>
        <dbReference type="ARBA" id="ARBA00047992"/>
    </source>
</evidence>
<comment type="pathway">
    <text evidence="10">Cofactor biosynthesis; pyridoxal 5'-phosphate biosynthesis.</text>
</comment>
<keyword evidence="14" id="KW-1185">Reference proteome</keyword>
<comment type="subunit">
    <text evidence="9 10">In the presence of PdxS, forms a dodecamer of heterodimers. Only shows activity in the heterodimer.</text>
</comment>
<dbReference type="NCBIfam" id="TIGR03800">
    <property type="entry name" value="PLP_synth_Pdx2"/>
    <property type="match status" value="1"/>
</dbReference>
<dbReference type="Gene3D" id="3.40.50.880">
    <property type="match status" value="1"/>
</dbReference>
<dbReference type="GO" id="GO:0006543">
    <property type="term" value="P:L-glutamine catabolic process"/>
    <property type="evidence" value="ECO:0007669"/>
    <property type="project" value="UniProtKB-UniRule"/>
</dbReference>
<comment type="similarity">
    <text evidence="1 10">Belongs to the glutaminase PdxT/SNO family.</text>
</comment>
<keyword evidence="3 10" id="KW-0663">Pyridoxal phosphate</keyword>
<dbReference type="SUPFAM" id="SSF52317">
    <property type="entry name" value="Class I glutamine amidotransferase-like"/>
    <property type="match status" value="1"/>
</dbReference>
<dbReference type="PROSITE" id="PS51273">
    <property type="entry name" value="GATASE_TYPE_1"/>
    <property type="match status" value="1"/>
</dbReference>
<comment type="catalytic activity">
    <reaction evidence="7 10">
        <text>L-glutamine + H2O = L-glutamate + NH4(+)</text>
        <dbReference type="Rhea" id="RHEA:15889"/>
        <dbReference type="ChEBI" id="CHEBI:15377"/>
        <dbReference type="ChEBI" id="CHEBI:28938"/>
        <dbReference type="ChEBI" id="CHEBI:29985"/>
        <dbReference type="ChEBI" id="CHEBI:58359"/>
        <dbReference type="EC" id="3.5.1.2"/>
    </reaction>
</comment>
<evidence type="ECO:0000256" key="8">
    <source>
        <dbReference type="ARBA" id="ARBA00054599"/>
    </source>
</evidence>
<evidence type="ECO:0000313" key="13">
    <source>
        <dbReference type="EMBL" id="RBW67336.1"/>
    </source>
</evidence>
<comment type="function">
    <text evidence="8 10">Catalyzes the hydrolysis of glutamine to glutamate and ammonia as part of the biosynthesis of pyridoxal 5'-phosphate. The resulting ammonia molecule is channeled to the active site of PdxS.</text>
</comment>
<dbReference type="InterPro" id="IPR002161">
    <property type="entry name" value="PdxT/SNO"/>
</dbReference>
<accession>A0A366XNM8</accession>
<comment type="catalytic activity">
    <reaction evidence="6 10">
        <text>aldehydo-D-ribose 5-phosphate + D-glyceraldehyde 3-phosphate + L-glutamine = pyridoxal 5'-phosphate + L-glutamate + phosphate + 3 H2O + H(+)</text>
        <dbReference type="Rhea" id="RHEA:31507"/>
        <dbReference type="ChEBI" id="CHEBI:15377"/>
        <dbReference type="ChEBI" id="CHEBI:15378"/>
        <dbReference type="ChEBI" id="CHEBI:29985"/>
        <dbReference type="ChEBI" id="CHEBI:43474"/>
        <dbReference type="ChEBI" id="CHEBI:58273"/>
        <dbReference type="ChEBI" id="CHEBI:58359"/>
        <dbReference type="ChEBI" id="CHEBI:59776"/>
        <dbReference type="ChEBI" id="CHEBI:597326"/>
        <dbReference type="EC" id="4.3.3.6"/>
    </reaction>
</comment>
<evidence type="ECO:0000256" key="7">
    <source>
        <dbReference type="ARBA" id="ARBA00049534"/>
    </source>
</evidence>
<evidence type="ECO:0000256" key="12">
    <source>
        <dbReference type="PIRSR" id="PIRSR005639-2"/>
    </source>
</evidence>
<reference evidence="13 14" key="1">
    <citation type="submission" date="2018-07" db="EMBL/GenBank/DDBJ databases">
        <title>Lottiidibacillus patelloidae gen. nov., sp. nov., isolated from the intestinal tract of a marine limpet and the reclassification of B. taeanensis BH030017T, B. algicola KMM 3737T and B. hwajinpoensis SW-72T as genus Lottiidibacillus.</title>
        <authorList>
            <person name="Liu R."/>
            <person name="Huang Z."/>
        </authorList>
    </citation>
    <scope>NUCLEOTIDE SEQUENCE [LARGE SCALE GENOMIC DNA]</scope>
    <source>
        <strain evidence="13 14">BH030017</strain>
    </source>
</reference>
<gene>
    <name evidence="10 13" type="primary">pdxT</name>
    <name evidence="13" type="ORF">DS031_22815</name>
</gene>
<feature type="binding site" evidence="10 12">
    <location>
        <position position="106"/>
    </location>
    <ligand>
        <name>L-glutamine</name>
        <dbReference type="ChEBI" id="CHEBI:58359"/>
    </ligand>
</feature>
<sequence>MVKIGVLGLQGAVREHVKSLEASGAETVVVKRVEELEGLDGLVIPGGESTTMRRLIDKYNFLEPLQQFGASGKPVFGTCAGLILLSKRIEGQDLTHLAFMDVTAKRNAFGRQRESFEAPLKIKGLEEEFIGVFIRAPYISEVDENVEVLASFNDRIVAARQGRFLACAFHPELTDDARFHQYFVEMVEESKKTCIEQ</sequence>
<dbReference type="FunFam" id="3.40.50.880:FF:000010">
    <property type="entry name" value="uncharacterized protein LOC100176842 isoform X2"/>
    <property type="match status" value="1"/>
</dbReference>
<dbReference type="PANTHER" id="PTHR31559:SF0">
    <property type="entry name" value="PYRIDOXAL 5'-PHOSPHATE SYNTHASE SUBUNIT SNO1-RELATED"/>
    <property type="match status" value="1"/>
</dbReference>
<feature type="binding site" evidence="10 12">
    <location>
        <begin position="47"/>
        <end position="49"/>
    </location>
    <ligand>
        <name>L-glutamine</name>
        <dbReference type="ChEBI" id="CHEBI:58359"/>
    </ligand>
</feature>
<dbReference type="InterPro" id="IPR021196">
    <property type="entry name" value="PdxT/SNO_CS"/>
</dbReference>
<evidence type="ECO:0000256" key="5">
    <source>
        <dbReference type="ARBA" id="ARBA00023239"/>
    </source>
</evidence>
<dbReference type="AlphaFoldDB" id="A0A366XNM8"/>
<dbReference type="GO" id="GO:0042823">
    <property type="term" value="P:pyridoxal phosphate biosynthetic process"/>
    <property type="evidence" value="ECO:0007669"/>
    <property type="project" value="UniProtKB-UniRule"/>
</dbReference>